<evidence type="ECO:0000313" key="4">
    <source>
        <dbReference type="EMBL" id="TCP47217.1"/>
    </source>
</evidence>
<dbReference type="PANTHER" id="PTHR43877">
    <property type="entry name" value="AMINOALKYLPHOSPHONATE N-ACETYLTRANSFERASE-RELATED-RELATED"/>
    <property type="match status" value="1"/>
</dbReference>
<gene>
    <name evidence="4" type="ORF">EV191_11211</name>
</gene>
<dbReference type="InterPro" id="IPR016181">
    <property type="entry name" value="Acyl_CoA_acyltransferase"/>
</dbReference>
<comment type="caution">
    <text evidence="4">The sequence shown here is derived from an EMBL/GenBank/DDBJ whole genome shotgun (WGS) entry which is preliminary data.</text>
</comment>
<keyword evidence="5" id="KW-1185">Reference proteome</keyword>
<protein>
    <submittedName>
        <fullName evidence="4">Acetyltransferase (GNAT) family protein</fullName>
    </submittedName>
</protein>
<keyword evidence="2" id="KW-0012">Acyltransferase</keyword>
<sequence length="149" mass="16468">MVTCRGAVALDTEAVVAIAYDAYAPYIERIGRQPAPMTADYAEAIAQGQLWVAESANGTVLGFLVLVEKPDHLLLENVAASPAAQGKGVGTALLALAERRARERGYARIRLYTNEAMTENLTYYPRHGYRETHRNTEDGFDRVHFVKEL</sequence>
<evidence type="ECO:0000259" key="3">
    <source>
        <dbReference type="PROSITE" id="PS51186"/>
    </source>
</evidence>
<dbReference type="CDD" id="cd04301">
    <property type="entry name" value="NAT_SF"/>
    <property type="match status" value="1"/>
</dbReference>
<evidence type="ECO:0000256" key="1">
    <source>
        <dbReference type="ARBA" id="ARBA00022679"/>
    </source>
</evidence>
<dbReference type="InterPro" id="IPR000182">
    <property type="entry name" value="GNAT_dom"/>
</dbReference>
<dbReference type="PANTHER" id="PTHR43877:SF2">
    <property type="entry name" value="AMINOALKYLPHOSPHONATE N-ACETYLTRANSFERASE-RELATED"/>
    <property type="match status" value="1"/>
</dbReference>
<proteinExistence type="predicted"/>
<feature type="domain" description="N-acetyltransferase" evidence="3">
    <location>
        <begin position="2"/>
        <end position="149"/>
    </location>
</feature>
<dbReference type="AlphaFoldDB" id="A0A4R2QE15"/>
<accession>A0A4R2QE15</accession>
<dbReference type="EMBL" id="SLXQ01000012">
    <property type="protein sequence ID" value="TCP47217.1"/>
    <property type="molecule type" value="Genomic_DNA"/>
</dbReference>
<dbReference type="SUPFAM" id="SSF55729">
    <property type="entry name" value="Acyl-CoA N-acyltransferases (Nat)"/>
    <property type="match status" value="1"/>
</dbReference>
<organism evidence="4 5">
    <name type="scientific">Tamaricihabitans halophyticus</name>
    <dbReference type="NCBI Taxonomy" id="1262583"/>
    <lineage>
        <taxon>Bacteria</taxon>
        <taxon>Bacillati</taxon>
        <taxon>Actinomycetota</taxon>
        <taxon>Actinomycetes</taxon>
        <taxon>Pseudonocardiales</taxon>
        <taxon>Pseudonocardiaceae</taxon>
        <taxon>Tamaricihabitans</taxon>
    </lineage>
</organism>
<dbReference type="Proteomes" id="UP000294911">
    <property type="component" value="Unassembled WGS sequence"/>
</dbReference>
<keyword evidence="1 4" id="KW-0808">Transferase</keyword>
<dbReference type="InterPro" id="IPR050832">
    <property type="entry name" value="Bact_Acetyltransf"/>
</dbReference>
<name>A0A4R2QE15_9PSEU</name>
<evidence type="ECO:0000256" key="2">
    <source>
        <dbReference type="ARBA" id="ARBA00023315"/>
    </source>
</evidence>
<dbReference type="RefSeq" id="WP_243659144.1">
    <property type="nucleotide sequence ID" value="NZ_SLXQ01000012.1"/>
</dbReference>
<dbReference type="PROSITE" id="PS51186">
    <property type="entry name" value="GNAT"/>
    <property type="match status" value="1"/>
</dbReference>
<dbReference type="GO" id="GO:0016747">
    <property type="term" value="F:acyltransferase activity, transferring groups other than amino-acyl groups"/>
    <property type="evidence" value="ECO:0007669"/>
    <property type="project" value="InterPro"/>
</dbReference>
<dbReference type="Pfam" id="PF00583">
    <property type="entry name" value="Acetyltransf_1"/>
    <property type="match status" value="1"/>
</dbReference>
<evidence type="ECO:0000313" key="5">
    <source>
        <dbReference type="Proteomes" id="UP000294911"/>
    </source>
</evidence>
<dbReference type="Gene3D" id="3.40.630.30">
    <property type="match status" value="1"/>
</dbReference>
<reference evidence="4 5" key="1">
    <citation type="submission" date="2019-03" db="EMBL/GenBank/DDBJ databases">
        <title>Genomic Encyclopedia of Type Strains, Phase IV (KMG-IV): sequencing the most valuable type-strain genomes for metagenomic binning, comparative biology and taxonomic classification.</title>
        <authorList>
            <person name="Goeker M."/>
        </authorList>
    </citation>
    <scope>NUCLEOTIDE SEQUENCE [LARGE SCALE GENOMIC DNA]</scope>
    <source>
        <strain evidence="4 5">DSM 45765</strain>
    </source>
</reference>